<gene>
    <name evidence="2" type="ORF">DM02DRAFT_664092</name>
</gene>
<protein>
    <submittedName>
        <fullName evidence="2">Uncharacterized protein</fullName>
    </submittedName>
</protein>
<organism evidence="2 3">
    <name type="scientific">Periconia macrospinosa</name>
    <dbReference type="NCBI Taxonomy" id="97972"/>
    <lineage>
        <taxon>Eukaryota</taxon>
        <taxon>Fungi</taxon>
        <taxon>Dikarya</taxon>
        <taxon>Ascomycota</taxon>
        <taxon>Pezizomycotina</taxon>
        <taxon>Dothideomycetes</taxon>
        <taxon>Pleosporomycetidae</taxon>
        <taxon>Pleosporales</taxon>
        <taxon>Massarineae</taxon>
        <taxon>Periconiaceae</taxon>
        <taxon>Periconia</taxon>
    </lineage>
</organism>
<sequence>RQKRQETIAANAAKRAQKQLEITTKKEALAARKAARKTEMAERRIQRASTPKTRRKSHTNKVAQRPDDRGGAQEPSQRSTRRGRAITRPKRYN</sequence>
<evidence type="ECO:0000313" key="3">
    <source>
        <dbReference type="Proteomes" id="UP000244855"/>
    </source>
</evidence>
<dbReference type="EMBL" id="KZ805889">
    <property type="protein sequence ID" value="PVH91341.1"/>
    <property type="molecule type" value="Genomic_DNA"/>
</dbReference>
<evidence type="ECO:0000313" key="2">
    <source>
        <dbReference type="EMBL" id="PVH91341.1"/>
    </source>
</evidence>
<reference evidence="2 3" key="1">
    <citation type="journal article" date="2018" name="Sci. Rep.">
        <title>Comparative genomics provides insights into the lifestyle and reveals functional heterogeneity of dark septate endophytic fungi.</title>
        <authorList>
            <person name="Knapp D.G."/>
            <person name="Nemeth J.B."/>
            <person name="Barry K."/>
            <person name="Hainaut M."/>
            <person name="Henrissat B."/>
            <person name="Johnson J."/>
            <person name="Kuo A."/>
            <person name="Lim J.H.P."/>
            <person name="Lipzen A."/>
            <person name="Nolan M."/>
            <person name="Ohm R.A."/>
            <person name="Tamas L."/>
            <person name="Grigoriev I.V."/>
            <person name="Spatafora J.W."/>
            <person name="Nagy L.G."/>
            <person name="Kovacs G.M."/>
        </authorList>
    </citation>
    <scope>NUCLEOTIDE SEQUENCE [LARGE SCALE GENOMIC DNA]</scope>
    <source>
        <strain evidence="2 3">DSE2036</strain>
    </source>
</reference>
<dbReference type="AlphaFoldDB" id="A0A2V1D033"/>
<evidence type="ECO:0000256" key="1">
    <source>
        <dbReference type="SAM" id="MobiDB-lite"/>
    </source>
</evidence>
<keyword evidence="3" id="KW-1185">Reference proteome</keyword>
<feature type="compositionally biased region" description="Basic residues" evidence="1">
    <location>
        <begin position="79"/>
        <end position="93"/>
    </location>
</feature>
<feature type="region of interest" description="Disordered" evidence="1">
    <location>
        <begin position="24"/>
        <end position="93"/>
    </location>
</feature>
<feature type="non-terminal residue" evidence="2">
    <location>
        <position position="1"/>
    </location>
</feature>
<dbReference type="Proteomes" id="UP000244855">
    <property type="component" value="Unassembled WGS sequence"/>
</dbReference>
<proteinExistence type="predicted"/>
<name>A0A2V1D033_9PLEO</name>
<feature type="compositionally biased region" description="Basic and acidic residues" evidence="1">
    <location>
        <begin position="24"/>
        <end position="45"/>
    </location>
</feature>
<accession>A0A2V1D033</accession>